<proteinExistence type="predicted"/>
<evidence type="ECO:0000313" key="3">
    <source>
        <dbReference type="Proteomes" id="UP000317940"/>
    </source>
</evidence>
<gene>
    <name evidence="2" type="ORF">FHX73_115286</name>
</gene>
<evidence type="ECO:0000313" key="2">
    <source>
        <dbReference type="EMBL" id="TWG01393.1"/>
    </source>
</evidence>
<feature type="compositionally biased region" description="Low complexity" evidence="1">
    <location>
        <begin position="35"/>
        <end position="44"/>
    </location>
</feature>
<sequence>MTDNTTEFVVDSLDPEDLESGADEQPLPRAELSLAAAADVADAVEQSRQVPVDDDEYPR</sequence>
<evidence type="ECO:0000256" key="1">
    <source>
        <dbReference type="SAM" id="MobiDB-lite"/>
    </source>
</evidence>
<keyword evidence="3" id="KW-1185">Reference proteome</keyword>
<name>A0A561UPV2_9ACTN</name>
<feature type="region of interest" description="Disordered" evidence="1">
    <location>
        <begin position="1"/>
        <end position="59"/>
    </location>
</feature>
<reference evidence="2 3" key="1">
    <citation type="submission" date="2019-06" db="EMBL/GenBank/DDBJ databases">
        <title>Sequencing the genomes of 1000 actinobacteria strains.</title>
        <authorList>
            <person name="Klenk H.-P."/>
        </authorList>
    </citation>
    <scope>NUCLEOTIDE SEQUENCE [LARGE SCALE GENOMIC DNA]</scope>
    <source>
        <strain evidence="2 3">DSM 44826</strain>
    </source>
</reference>
<dbReference type="RefSeq" id="WP_145907641.1">
    <property type="nucleotide sequence ID" value="NZ_BAAAMZ010000007.1"/>
</dbReference>
<dbReference type="EMBL" id="VIWT01000001">
    <property type="protein sequence ID" value="TWG01393.1"/>
    <property type="molecule type" value="Genomic_DNA"/>
</dbReference>
<dbReference type="OrthoDB" id="3873559at2"/>
<protein>
    <submittedName>
        <fullName evidence="2">Uncharacterized protein</fullName>
    </submittedName>
</protein>
<dbReference type="AlphaFoldDB" id="A0A561UPV2"/>
<organism evidence="2 3">
    <name type="scientific">Kitasatospora viridis</name>
    <dbReference type="NCBI Taxonomy" id="281105"/>
    <lineage>
        <taxon>Bacteria</taxon>
        <taxon>Bacillati</taxon>
        <taxon>Actinomycetota</taxon>
        <taxon>Actinomycetes</taxon>
        <taxon>Kitasatosporales</taxon>
        <taxon>Streptomycetaceae</taxon>
        <taxon>Kitasatospora</taxon>
    </lineage>
</organism>
<accession>A0A561UPV2</accession>
<dbReference type="Proteomes" id="UP000317940">
    <property type="component" value="Unassembled WGS sequence"/>
</dbReference>
<comment type="caution">
    <text evidence="2">The sequence shown here is derived from an EMBL/GenBank/DDBJ whole genome shotgun (WGS) entry which is preliminary data.</text>
</comment>
<feature type="compositionally biased region" description="Acidic residues" evidence="1">
    <location>
        <begin position="13"/>
        <end position="22"/>
    </location>
</feature>